<evidence type="ECO:0000313" key="2">
    <source>
        <dbReference type="EMBL" id="GFJ82866.1"/>
    </source>
</evidence>
<organism evidence="2 3">
    <name type="scientific">Phytohabitans houttuyneae</name>
    <dbReference type="NCBI Taxonomy" id="1076126"/>
    <lineage>
        <taxon>Bacteria</taxon>
        <taxon>Bacillati</taxon>
        <taxon>Actinomycetota</taxon>
        <taxon>Actinomycetes</taxon>
        <taxon>Micromonosporales</taxon>
        <taxon>Micromonosporaceae</taxon>
    </lineage>
</organism>
<dbReference type="Proteomes" id="UP000482800">
    <property type="component" value="Unassembled WGS sequence"/>
</dbReference>
<reference evidence="2 3" key="2">
    <citation type="submission" date="2020-03" db="EMBL/GenBank/DDBJ databases">
        <authorList>
            <person name="Ichikawa N."/>
            <person name="Kimura A."/>
            <person name="Kitahashi Y."/>
            <person name="Uohara A."/>
        </authorList>
    </citation>
    <scope>NUCLEOTIDE SEQUENCE [LARGE SCALE GENOMIC DNA]</scope>
    <source>
        <strain evidence="2 3">NBRC 108639</strain>
    </source>
</reference>
<accession>A0A6V8KLQ5</accession>
<dbReference type="GO" id="GO:0043856">
    <property type="term" value="F:anti-sigma factor antagonist activity"/>
    <property type="evidence" value="ECO:0007669"/>
    <property type="project" value="TreeGrafter"/>
</dbReference>
<dbReference type="InterPro" id="IPR036513">
    <property type="entry name" value="STAS_dom_sf"/>
</dbReference>
<dbReference type="Pfam" id="PF13466">
    <property type="entry name" value="STAS_2"/>
    <property type="match status" value="1"/>
</dbReference>
<name>A0A6V8KLQ5_9ACTN</name>
<dbReference type="AlphaFoldDB" id="A0A6V8KLQ5"/>
<proteinExistence type="predicted"/>
<dbReference type="EMBL" id="BLPF01000002">
    <property type="protein sequence ID" value="GFJ82866.1"/>
    <property type="molecule type" value="Genomic_DNA"/>
</dbReference>
<feature type="domain" description="STAS" evidence="1">
    <location>
        <begin position="2"/>
        <end position="100"/>
    </location>
</feature>
<gene>
    <name evidence="2" type="ORF">Phou_070460</name>
</gene>
<dbReference type="PROSITE" id="PS50801">
    <property type="entry name" value="STAS"/>
    <property type="match status" value="1"/>
</dbReference>
<dbReference type="PANTHER" id="PTHR33495">
    <property type="entry name" value="ANTI-SIGMA FACTOR ANTAGONIST TM_1081-RELATED-RELATED"/>
    <property type="match status" value="1"/>
</dbReference>
<keyword evidence="3" id="KW-1185">Reference proteome</keyword>
<dbReference type="InterPro" id="IPR002645">
    <property type="entry name" value="STAS_dom"/>
</dbReference>
<comment type="caution">
    <text evidence="2">The sequence shown here is derived from an EMBL/GenBank/DDBJ whole genome shotgun (WGS) entry which is preliminary data.</text>
</comment>
<dbReference type="CDD" id="cd07043">
    <property type="entry name" value="STAS_anti-anti-sigma_factors"/>
    <property type="match status" value="1"/>
</dbReference>
<dbReference type="SUPFAM" id="SSF52091">
    <property type="entry name" value="SpoIIaa-like"/>
    <property type="match status" value="1"/>
</dbReference>
<dbReference type="PANTHER" id="PTHR33495:SF2">
    <property type="entry name" value="ANTI-SIGMA FACTOR ANTAGONIST TM_1081-RELATED"/>
    <property type="match status" value="1"/>
</dbReference>
<dbReference type="RefSeq" id="WP_173063905.1">
    <property type="nucleotide sequence ID" value="NZ_BAABGO010000004.1"/>
</dbReference>
<evidence type="ECO:0000259" key="1">
    <source>
        <dbReference type="PROSITE" id="PS50801"/>
    </source>
</evidence>
<protein>
    <recommendedName>
        <fullName evidence="1">STAS domain-containing protein</fullName>
    </recommendedName>
</protein>
<dbReference type="Gene3D" id="3.30.750.24">
    <property type="entry name" value="STAS domain"/>
    <property type="match status" value="1"/>
</dbReference>
<evidence type="ECO:0000313" key="3">
    <source>
        <dbReference type="Proteomes" id="UP000482800"/>
    </source>
</evidence>
<dbReference type="InterPro" id="IPR058548">
    <property type="entry name" value="MlaB-like_STAS"/>
</dbReference>
<sequence>MLTITEAARNGTARLALAGDLDLTTRPDLLAAVEKVRDVTAIHLDCAELRFCDATGVSALLEARERALADGVTLTLVNLHGLPRRVLTICDVIALLTGPA</sequence>
<reference evidence="2 3" key="1">
    <citation type="submission" date="2020-03" db="EMBL/GenBank/DDBJ databases">
        <title>Whole genome shotgun sequence of Phytohabitans houttuyneae NBRC 108639.</title>
        <authorList>
            <person name="Komaki H."/>
            <person name="Tamura T."/>
        </authorList>
    </citation>
    <scope>NUCLEOTIDE SEQUENCE [LARGE SCALE GENOMIC DNA]</scope>
    <source>
        <strain evidence="2 3">NBRC 108639</strain>
    </source>
</reference>